<dbReference type="Gene3D" id="3.50.50.60">
    <property type="entry name" value="FAD/NAD(P)-binding domain"/>
    <property type="match status" value="1"/>
</dbReference>
<dbReference type="Pfam" id="PF13738">
    <property type="entry name" value="Pyr_redox_3"/>
    <property type="match status" value="1"/>
</dbReference>
<name>A0ABQ6PRA4_9BACT</name>
<dbReference type="InterPro" id="IPR050982">
    <property type="entry name" value="Auxin_biosynth/cation_transpt"/>
</dbReference>
<dbReference type="InterPro" id="IPR000960">
    <property type="entry name" value="Flavin_mOase"/>
</dbReference>
<dbReference type="InterPro" id="IPR036188">
    <property type="entry name" value="FAD/NAD-bd_sf"/>
</dbReference>
<protein>
    <submittedName>
        <fullName evidence="2">NAD(P)/FAD-dependent oxidoreductase</fullName>
    </submittedName>
</protein>
<dbReference type="PIRSF" id="PIRSF000332">
    <property type="entry name" value="FMO"/>
    <property type="match status" value="1"/>
</dbReference>
<gene>
    <name evidence="2" type="ORF">Aconfl_31430</name>
</gene>
<keyword evidence="3" id="KW-1185">Reference proteome</keyword>
<evidence type="ECO:0000256" key="1">
    <source>
        <dbReference type="ARBA" id="ARBA00023002"/>
    </source>
</evidence>
<evidence type="ECO:0000313" key="2">
    <source>
        <dbReference type="EMBL" id="GMQ30500.1"/>
    </source>
</evidence>
<dbReference type="PRINTS" id="PR00469">
    <property type="entry name" value="PNDRDTASEII"/>
</dbReference>
<dbReference type="PANTHER" id="PTHR43539:SF78">
    <property type="entry name" value="FLAVIN-CONTAINING MONOOXYGENASE"/>
    <property type="match status" value="1"/>
</dbReference>
<dbReference type="Proteomes" id="UP001338309">
    <property type="component" value="Unassembled WGS sequence"/>
</dbReference>
<reference evidence="2 3" key="1">
    <citation type="submission" date="2023-08" db="EMBL/GenBank/DDBJ databases">
        <title>Draft genome sequence of Algoriphagus confluentis.</title>
        <authorList>
            <person name="Takatani N."/>
            <person name="Hosokawa M."/>
            <person name="Sawabe T."/>
        </authorList>
    </citation>
    <scope>NUCLEOTIDE SEQUENCE [LARGE SCALE GENOMIC DNA]</scope>
    <source>
        <strain evidence="2 3">NBRC 111222</strain>
    </source>
</reference>
<accession>A0ABQ6PRA4</accession>
<dbReference type="EMBL" id="BTPD01000010">
    <property type="protein sequence ID" value="GMQ30500.1"/>
    <property type="molecule type" value="Genomic_DNA"/>
</dbReference>
<proteinExistence type="predicted"/>
<sequence>MTETNTLIIGGSFSGLACAACLGKNKVNYLLIEKADQIGNPWRNHYERLHLHTHKALSHLPHLPFPSKTDKYPSRQEVVQYLDDYCWEMGIFPKLNTEAQRIYKEGERWLVITNKEPIVCENLILASGPFGKPRKGNWKGEEQFQGPILHSSQYKSGRDFRGKRMLVVGFGNSACEIALDLHEQGAFPSLSVRSAVNVLPRDILGIPVLQIGVWMSSIPPKLADKLNAPLIKFLTGDIEKLGLKKLPYGPLEQITTHQQVPLLDLGTLKLIRDGNCPVFGEISHLEPHQVVFKDGKTLDADGIIAAIGYEKNYGQHLMDLTKERIQDLSLPIQKQQFAGKDGLYFCGYYISPTGQIREIASDAQWIAQQILKDQKKKNQVALAKTQ</sequence>
<keyword evidence="1" id="KW-0560">Oxidoreductase</keyword>
<dbReference type="PANTHER" id="PTHR43539">
    <property type="entry name" value="FLAVIN-BINDING MONOOXYGENASE-LIKE PROTEIN (AFU_ORTHOLOGUE AFUA_4G09220)"/>
    <property type="match status" value="1"/>
</dbReference>
<evidence type="ECO:0000313" key="3">
    <source>
        <dbReference type="Proteomes" id="UP001338309"/>
    </source>
</evidence>
<organism evidence="2 3">
    <name type="scientific">Algoriphagus confluentis</name>
    <dbReference type="NCBI Taxonomy" id="1697556"/>
    <lineage>
        <taxon>Bacteria</taxon>
        <taxon>Pseudomonadati</taxon>
        <taxon>Bacteroidota</taxon>
        <taxon>Cytophagia</taxon>
        <taxon>Cytophagales</taxon>
        <taxon>Cyclobacteriaceae</taxon>
        <taxon>Algoriphagus</taxon>
    </lineage>
</organism>
<dbReference type="SUPFAM" id="SSF51905">
    <property type="entry name" value="FAD/NAD(P)-binding domain"/>
    <property type="match status" value="2"/>
</dbReference>
<comment type="caution">
    <text evidence="2">The sequence shown here is derived from an EMBL/GenBank/DDBJ whole genome shotgun (WGS) entry which is preliminary data.</text>
</comment>
<dbReference type="RefSeq" id="WP_338225205.1">
    <property type="nucleotide sequence ID" value="NZ_BTPD01000010.1"/>
</dbReference>